<feature type="compositionally biased region" description="Polar residues" evidence="1">
    <location>
        <begin position="47"/>
        <end position="70"/>
    </location>
</feature>
<feature type="region of interest" description="Disordered" evidence="1">
    <location>
        <begin position="300"/>
        <end position="364"/>
    </location>
</feature>
<feature type="compositionally biased region" description="Low complexity" evidence="1">
    <location>
        <begin position="27"/>
        <end position="46"/>
    </location>
</feature>
<feature type="region of interest" description="Disordered" evidence="1">
    <location>
        <begin position="1"/>
        <end position="214"/>
    </location>
</feature>
<feature type="compositionally biased region" description="Low complexity" evidence="1">
    <location>
        <begin position="341"/>
        <end position="354"/>
    </location>
</feature>
<organism evidence="2 3">
    <name type="scientific">Crucibulum laeve</name>
    <dbReference type="NCBI Taxonomy" id="68775"/>
    <lineage>
        <taxon>Eukaryota</taxon>
        <taxon>Fungi</taxon>
        <taxon>Dikarya</taxon>
        <taxon>Basidiomycota</taxon>
        <taxon>Agaricomycotina</taxon>
        <taxon>Agaricomycetes</taxon>
        <taxon>Agaricomycetidae</taxon>
        <taxon>Agaricales</taxon>
        <taxon>Agaricineae</taxon>
        <taxon>Nidulariaceae</taxon>
        <taxon>Crucibulum</taxon>
    </lineage>
</organism>
<dbReference type="EMBL" id="ML213600">
    <property type="protein sequence ID" value="TFK39274.1"/>
    <property type="molecule type" value="Genomic_DNA"/>
</dbReference>
<dbReference type="Proteomes" id="UP000308652">
    <property type="component" value="Unassembled WGS sequence"/>
</dbReference>
<proteinExistence type="predicted"/>
<evidence type="ECO:0000313" key="2">
    <source>
        <dbReference type="EMBL" id="TFK39274.1"/>
    </source>
</evidence>
<feature type="compositionally biased region" description="Low complexity" evidence="1">
    <location>
        <begin position="125"/>
        <end position="135"/>
    </location>
</feature>
<sequence length="496" mass="54555">MADRHQRDSASTYTSPGGRSKTSRRQSNYYPSPESNNPPFYPPSNYRTRTSPMPNQQSYPLPTPRQNTRQFAPDHLVGSPPIPENLESVDRDTFNMDPDANVLSAAGAESAAQSPPPNMREGRTFFRGFMGGMRRAMTRPNRRDRERGDTERGTLFGVPPSDSDSGYATSPPTAGPSTLPPQQYAYSSSPRQQQQQQTAYGYSASPSTPSETLHGTVEAHTFPEAEPTAVGHELPSPDSVVLASPESVEPQYGPDYVKMEPPPPSDISLNTYIARIKQFFKDINELPWVAHERVTADYYPGRSNSHSGPRASHHPAISWQQHQRRLRQQQQEESVRRRPRGSLLLGSDGSSSTGDANGFYDPAGGVMYPQRPQNGIIIPQDEAGGYPPMEQTYVSPPNPNYLPVSNPYTPLATTAPVPAPTVAYVPATLAAAPTYQSPRYPGGYVSPEQHHEPRYASTIQSITSPVSIRPAGRTMPIAQPQPMTPLTPTYEYGEHR</sequence>
<keyword evidence="3" id="KW-1185">Reference proteome</keyword>
<accession>A0A5C3M1K5</accession>
<evidence type="ECO:0000256" key="1">
    <source>
        <dbReference type="SAM" id="MobiDB-lite"/>
    </source>
</evidence>
<feature type="compositionally biased region" description="Basic and acidic residues" evidence="1">
    <location>
        <begin position="141"/>
        <end position="152"/>
    </location>
</feature>
<evidence type="ECO:0000313" key="3">
    <source>
        <dbReference type="Proteomes" id="UP000308652"/>
    </source>
</evidence>
<name>A0A5C3M1K5_9AGAR</name>
<dbReference type="AlphaFoldDB" id="A0A5C3M1K5"/>
<dbReference type="OrthoDB" id="3244156at2759"/>
<feature type="compositionally biased region" description="Polar residues" evidence="1">
    <location>
        <begin position="162"/>
        <end position="176"/>
    </location>
</feature>
<dbReference type="STRING" id="68775.A0A5C3M1K5"/>
<reference evidence="2 3" key="1">
    <citation type="journal article" date="2019" name="Nat. Ecol. Evol.">
        <title>Megaphylogeny resolves global patterns of mushroom evolution.</title>
        <authorList>
            <person name="Varga T."/>
            <person name="Krizsan K."/>
            <person name="Foldi C."/>
            <person name="Dima B."/>
            <person name="Sanchez-Garcia M."/>
            <person name="Sanchez-Ramirez S."/>
            <person name="Szollosi G.J."/>
            <person name="Szarkandi J.G."/>
            <person name="Papp V."/>
            <person name="Albert L."/>
            <person name="Andreopoulos W."/>
            <person name="Angelini C."/>
            <person name="Antonin V."/>
            <person name="Barry K.W."/>
            <person name="Bougher N.L."/>
            <person name="Buchanan P."/>
            <person name="Buyck B."/>
            <person name="Bense V."/>
            <person name="Catcheside P."/>
            <person name="Chovatia M."/>
            <person name="Cooper J."/>
            <person name="Damon W."/>
            <person name="Desjardin D."/>
            <person name="Finy P."/>
            <person name="Geml J."/>
            <person name="Haridas S."/>
            <person name="Hughes K."/>
            <person name="Justo A."/>
            <person name="Karasinski D."/>
            <person name="Kautmanova I."/>
            <person name="Kiss B."/>
            <person name="Kocsube S."/>
            <person name="Kotiranta H."/>
            <person name="LaButti K.M."/>
            <person name="Lechner B.E."/>
            <person name="Liimatainen K."/>
            <person name="Lipzen A."/>
            <person name="Lukacs Z."/>
            <person name="Mihaltcheva S."/>
            <person name="Morgado L.N."/>
            <person name="Niskanen T."/>
            <person name="Noordeloos M.E."/>
            <person name="Ohm R.A."/>
            <person name="Ortiz-Santana B."/>
            <person name="Ovrebo C."/>
            <person name="Racz N."/>
            <person name="Riley R."/>
            <person name="Savchenko A."/>
            <person name="Shiryaev A."/>
            <person name="Soop K."/>
            <person name="Spirin V."/>
            <person name="Szebenyi C."/>
            <person name="Tomsovsky M."/>
            <person name="Tulloss R.E."/>
            <person name="Uehling J."/>
            <person name="Grigoriev I.V."/>
            <person name="Vagvolgyi C."/>
            <person name="Papp T."/>
            <person name="Martin F.M."/>
            <person name="Miettinen O."/>
            <person name="Hibbett D.S."/>
            <person name="Nagy L.G."/>
        </authorList>
    </citation>
    <scope>NUCLEOTIDE SEQUENCE [LARGE SCALE GENOMIC DNA]</scope>
    <source>
        <strain evidence="2 3">CBS 166.37</strain>
    </source>
</reference>
<gene>
    <name evidence="2" type="ORF">BDQ12DRAFT_682499</name>
</gene>
<protein>
    <submittedName>
        <fullName evidence="2">Uncharacterized protein</fullName>
    </submittedName>
</protein>
<feature type="region of interest" description="Disordered" evidence="1">
    <location>
        <begin position="470"/>
        <end position="496"/>
    </location>
</feature>
<feature type="compositionally biased region" description="Low complexity" evidence="1">
    <location>
        <begin position="180"/>
        <end position="205"/>
    </location>
</feature>